<dbReference type="Gene3D" id="1.10.10.60">
    <property type="entry name" value="Homeodomain-like"/>
    <property type="match status" value="2"/>
</dbReference>
<dbReference type="eggNOG" id="KOG3105">
    <property type="taxonomic scope" value="Eukaryota"/>
</dbReference>
<dbReference type="PROSITE" id="PS51253">
    <property type="entry name" value="HTH_CENPB"/>
    <property type="match status" value="1"/>
</dbReference>
<dbReference type="SMART" id="SM00674">
    <property type="entry name" value="CENPB"/>
    <property type="match status" value="1"/>
</dbReference>
<accession>B6HUP5</accession>
<dbReference type="InterPro" id="IPR041188">
    <property type="entry name" value="HTH_ABP1_N"/>
</dbReference>
<dbReference type="GO" id="GO:0005634">
    <property type="term" value="C:nucleus"/>
    <property type="evidence" value="ECO:0007669"/>
    <property type="project" value="TreeGrafter"/>
</dbReference>
<organism evidence="3 4">
    <name type="scientific">Penicillium rubens (strain ATCC 28089 / DSM 1075 / NRRL 1951 / Wisconsin 54-1255)</name>
    <name type="common">Penicillium chrysogenum</name>
    <dbReference type="NCBI Taxonomy" id="500485"/>
    <lineage>
        <taxon>Eukaryota</taxon>
        <taxon>Fungi</taxon>
        <taxon>Dikarya</taxon>
        <taxon>Ascomycota</taxon>
        <taxon>Pezizomycotina</taxon>
        <taxon>Eurotiomycetes</taxon>
        <taxon>Eurotiomycetidae</taxon>
        <taxon>Eurotiales</taxon>
        <taxon>Aspergillaceae</taxon>
        <taxon>Penicillium</taxon>
        <taxon>Penicillium chrysogenum species complex</taxon>
    </lineage>
</organism>
<keyword evidence="1" id="KW-0238">DNA-binding</keyword>
<dbReference type="VEuPathDB" id="FungiDB:PCH_Pc22g22730"/>
<dbReference type="PANTHER" id="PTHR19303">
    <property type="entry name" value="TRANSPOSON"/>
    <property type="match status" value="1"/>
</dbReference>
<dbReference type="EMBL" id="AM920437">
    <property type="protein sequence ID" value="CAP99561.1"/>
    <property type="molecule type" value="Genomic_DNA"/>
</dbReference>
<dbReference type="Pfam" id="PF18107">
    <property type="entry name" value="HTH_ABP1_N"/>
    <property type="match status" value="1"/>
</dbReference>
<dbReference type="InterPro" id="IPR050863">
    <property type="entry name" value="CenT-Element_Derived"/>
</dbReference>
<dbReference type="Proteomes" id="UP000000724">
    <property type="component" value="Contig Pc00c22"/>
</dbReference>
<sequence>MTRLKAFRQSQCSAWFERTYGWRISQSSISPILSKQFDHLDSGPASNLSRHPQWPLLETPLWEWLASQKPGPTPSADVIITKAREIWNQIPEYQTLPHPQFSNNWLNGFKRRHAIQIRDREDGVPPPQPQTGRKQVTALKAFRGEFTEDDVYNMDETGLFWRKPPFGVSPAQDLLTTKRENSRVCFMLCTNSTGSDRLPLWVIGHTHTPEALRRVNLKAMDIHWRYHRQAWLTQSIMQEWLLFFYNHVGDRRVLLLLDSHPDHQAAVEATPPPPNVHVQLFPTHTGTPIEQQPINSGISQTIKHYYRRQWLAYIVACKGSPQNPVYTMSLYHTISWINQSWRHDLANAIIYKAFRKSTLMDPQIEFITAPEWLDLRSLYETVTRNNPDGRTVTSLENFIHPVDEDFEDVLNLGGFNVEGEPTLQDMDDAILPTLPEQLVPPAVDAVTGIQTAIRHLAHQPWATATDLQALERMGRMIDRAAGDEHAHIVETIRSPAET</sequence>
<gene>
    <name evidence="3" type="ORF">Pc22g22730</name>
    <name evidence="3" type="ORF">PCH_Pc22g22730</name>
</gene>
<evidence type="ECO:0000313" key="3">
    <source>
        <dbReference type="EMBL" id="CAP99561.1"/>
    </source>
</evidence>
<feature type="domain" description="HTH CENPB-type" evidence="2">
    <location>
        <begin position="45"/>
        <end position="119"/>
    </location>
</feature>
<proteinExistence type="predicted"/>
<name>B6HUP5_PENRW</name>
<dbReference type="SUPFAM" id="SSF46689">
    <property type="entry name" value="Homeodomain-like"/>
    <property type="match status" value="2"/>
</dbReference>
<dbReference type="GO" id="GO:0003677">
    <property type="term" value="F:DNA binding"/>
    <property type="evidence" value="ECO:0007669"/>
    <property type="project" value="UniProtKB-KW"/>
</dbReference>
<dbReference type="Pfam" id="PF03221">
    <property type="entry name" value="HTH_Tnp_Tc5"/>
    <property type="match status" value="1"/>
</dbReference>
<dbReference type="OrthoDB" id="125347at2759"/>
<reference evidence="3 4" key="1">
    <citation type="journal article" date="2008" name="Nat. Biotechnol.">
        <title>Genome sequencing and analysis of the filamentous fungus Penicillium chrysogenum.</title>
        <authorList>
            <person name="van den Berg M.A."/>
            <person name="Albang R."/>
            <person name="Albermann K."/>
            <person name="Badger J.H."/>
            <person name="Daran J.-M."/>
            <person name="Driessen A.J.M."/>
            <person name="Garcia-Estrada C."/>
            <person name="Fedorova N.D."/>
            <person name="Harris D.M."/>
            <person name="Heijne W.H.M."/>
            <person name="Joardar V.S."/>
            <person name="Kiel J.A.K.W."/>
            <person name="Kovalchuk A."/>
            <person name="Martin J.F."/>
            <person name="Nierman W.C."/>
            <person name="Nijland J.G."/>
            <person name="Pronk J.T."/>
            <person name="Roubos J.A."/>
            <person name="van der Klei I.J."/>
            <person name="van Peij N.N.M.E."/>
            <person name="Veenhuis M."/>
            <person name="von Doehren H."/>
            <person name="Wagner C."/>
            <person name="Wortman J.R."/>
            <person name="Bovenberg R.A.L."/>
        </authorList>
    </citation>
    <scope>NUCLEOTIDE SEQUENCE [LARGE SCALE GENOMIC DNA]</scope>
    <source>
        <strain evidence="4">ATCC 28089 / DSM 1075 / NRRL 1951 / Wisconsin 54-1255</strain>
    </source>
</reference>
<evidence type="ECO:0000259" key="2">
    <source>
        <dbReference type="PROSITE" id="PS51253"/>
    </source>
</evidence>
<dbReference type="AlphaFoldDB" id="B6HUP5"/>
<dbReference type="BioCyc" id="PCHR:PC22G22730-MONOMER"/>
<protein>
    <submittedName>
        <fullName evidence="3">Pc22g22730 protein</fullName>
    </submittedName>
</protein>
<evidence type="ECO:0000313" key="4">
    <source>
        <dbReference type="Proteomes" id="UP000000724"/>
    </source>
</evidence>
<dbReference type="Pfam" id="PF03184">
    <property type="entry name" value="DDE_1"/>
    <property type="match status" value="1"/>
</dbReference>
<dbReference type="InterPro" id="IPR004875">
    <property type="entry name" value="DDE_SF_endonuclease_dom"/>
</dbReference>
<dbReference type="InterPro" id="IPR006600">
    <property type="entry name" value="HTH_CenpB_DNA-bd_dom"/>
</dbReference>
<keyword evidence="4" id="KW-1185">Reference proteome</keyword>
<dbReference type="PANTHER" id="PTHR19303:SF73">
    <property type="entry name" value="PROTEIN PDC2"/>
    <property type="match status" value="1"/>
</dbReference>
<dbReference type="InterPro" id="IPR009057">
    <property type="entry name" value="Homeodomain-like_sf"/>
</dbReference>
<dbReference type="HOGENOM" id="CLU_018294_0_3_1"/>
<evidence type="ECO:0000256" key="1">
    <source>
        <dbReference type="ARBA" id="ARBA00023125"/>
    </source>
</evidence>
<dbReference type="OMA" id="QWMQKLD"/>